<dbReference type="SMART" id="SM00287">
    <property type="entry name" value="SH3b"/>
    <property type="match status" value="1"/>
</dbReference>
<evidence type="ECO:0000259" key="4">
    <source>
        <dbReference type="PROSITE" id="PS51272"/>
    </source>
</evidence>
<organism evidence="6 7">
    <name type="scientific">Gracilibacillus xinjiangensis</name>
    <dbReference type="NCBI Taxonomy" id="1193282"/>
    <lineage>
        <taxon>Bacteria</taxon>
        <taxon>Bacillati</taxon>
        <taxon>Bacillota</taxon>
        <taxon>Bacilli</taxon>
        <taxon>Bacillales</taxon>
        <taxon>Bacillaceae</taxon>
        <taxon>Gracilibacillus</taxon>
    </lineage>
</organism>
<dbReference type="SUPFAM" id="SSF53187">
    <property type="entry name" value="Zn-dependent exopeptidases"/>
    <property type="match status" value="1"/>
</dbReference>
<dbReference type="Gene3D" id="3.40.630.40">
    <property type="entry name" value="Zn-dependent exopeptidases"/>
    <property type="match status" value="1"/>
</dbReference>
<dbReference type="EMBL" id="JBHSDT010000004">
    <property type="protein sequence ID" value="MFC4402958.1"/>
    <property type="molecule type" value="Genomic_DNA"/>
</dbReference>
<dbReference type="Pfam" id="PF01520">
    <property type="entry name" value="Amidase_3"/>
    <property type="match status" value="1"/>
</dbReference>
<dbReference type="SMART" id="SM00646">
    <property type="entry name" value="Ami_3"/>
    <property type="match status" value="1"/>
</dbReference>
<evidence type="ECO:0000313" key="7">
    <source>
        <dbReference type="Proteomes" id="UP001595882"/>
    </source>
</evidence>
<dbReference type="InterPro" id="IPR001119">
    <property type="entry name" value="SLH_dom"/>
</dbReference>
<dbReference type="Proteomes" id="UP001595882">
    <property type="component" value="Unassembled WGS sequence"/>
</dbReference>
<reference evidence="7" key="1">
    <citation type="journal article" date="2019" name="Int. J. Syst. Evol. Microbiol.">
        <title>The Global Catalogue of Microorganisms (GCM) 10K type strain sequencing project: providing services to taxonomists for standard genome sequencing and annotation.</title>
        <authorList>
            <consortium name="The Broad Institute Genomics Platform"/>
            <consortium name="The Broad Institute Genome Sequencing Center for Infectious Disease"/>
            <person name="Wu L."/>
            <person name="Ma J."/>
        </authorList>
    </citation>
    <scope>NUCLEOTIDE SEQUENCE [LARGE SCALE GENOMIC DNA]</scope>
    <source>
        <strain evidence="7">CCUG 37865</strain>
    </source>
</reference>
<dbReference type="PROSITE" id="PS51781">
    <property type="entry name" value="SH3B"/>
    <property type="match status" value="1"/>
</dbReference>
<protein>
    <submittedName>
        <fullName evidence="6">N-acetylmuramoyl-L-alanine amidase</fullName>
        <ecNumber evidence="6">3.5.1.28</ecNumber>
    </submittedName>
</protein>
<dbReference type="InterPro" id="IPR050695">
    <property type="entry name" value="N-acetylmuramoyl_amidase_3"/>
</dbReference>
<keyword evidence="7" id="KW-1185">Reference proteome</keyword>
<dbReference type="RefSeq" id="WP_390251041.1">
    <property type="nucleotide sequence ID" value="NZ_JBHSDT010000004.1"/>
</dbReference>
<evidence type="ECO:0000256" key="3">
    <source>
        <dbReference type="ARBA" id="ARBA00023316"/>
    </source>
</evidence>
<keyword evidence="2 6" id="KW-0378">Hydrolase</keyword>
<feature type="domain" description="SLH" evidence="4">
    <location>
        <begin position="11"/>
        <end position="71"/>
    </location>
</feature>
<dbReference type="GO" id="GO:0008745">
    <property type="term" value="F:N-acetylmuramoyl-L-alanine amidase activity"/>
    <property type="evidence" value="ECO:0007669"/>
    <property type="project" value="UniProtKB-EC"/>
</dbReference>
<name>A0ABV8WV65_9BACI</name>
<dbReference type="Pfam" id="PF08239">
    <property type="entry name" value="SH3_3"/>
    <property type="match status" value="1"/>
</dbReference>
<keyword evidence="3" id="KW-0961">Cell wall biogenesis/degradation</keyword>
<dbReference type="PANTHER" id="PTHR30404:SF0">
    <property type="entry name" value="N-ACETYLMURAMOYL-L-ALANINE AMIDASE AMIC"/>
    <property type="match status" value="1"/>
</dbReference>
<keyword evidence="1" id="KW-0732">Signal</keyword>
<evidence type="ECO:0000259" key="5">
    <source>
        <dbReference type="PROSITE" id="PS51781"/>
    </source>
</evidence>
<evidence type="ECO:0000313" key="6">
    <source>
        <dbReference type="EMBL" id="MFC4402958.1"/>
    </source>
</evidence>
<sequence>MMVSLLSLSSIVSANTLPDVPGKYADMINPLIKEGIINGYTDGTFKPNNNVTRAEAATMIGKVLDLNGEQKPSTLFSDVEASHFASGYIQSAVNEGIVSGYPDGTFKPSKSITRGEMAIIVTRAFNLRESVKVGFTDVVGTNYESVVSRVYAAGIVTGYPDGTFRTNNPITRAEFSIMVYRALNPVADKPQPAPTPSPEPIATKYVNVTTSLNVRSGPGTTNPKVGSLYPNDEVKVYKYVGSWAQIVSGNLKGYVHADYLIDKPKQSNGIITIDAGHGGSDPGAVANGVQEKVINLEVAKYVKKYLEAEGIQVVMTRTDDTFLTLGRRVQIAEGANSDAFVSIHANAATAAANGTETFYSTASRATDSKKLAEFIQTRLVKALGTNDRGVKTGSFQVIKYNKLPATLVELGFLTNKGDVKILLAKKDEAGKAIAQGIMDYLNWKE</sequence>
<dbReference type="EC" id="3.5.1.28" evidence="6"/>
<feature type="domain" description="SH3b" evidence="5">
    <location>
        <begin position="201"/>
        <end position="264"/>
    </location>
</feature>
<evidence type="ECO:0000256" key="1">
    <source>
        <dbReference type="ARBA" id="ARBA00022729"/>
    </source>
</evidence>
<dbReference type="Gene3D" id="2.30.30.40">
    <property type="entry name" value="SH3 Domains"/>
    <property type="match status" value="1"/>
</dbReference>
<comment type="caution">
    <text evidence="6">The sequence shown here is derived from an EMBL/GenBank/DDBJ whole genome shotgun (WGS) entry which is preliminary data.</text>
</comment>
<dbReference type="CDD" id="cd02696">
    <property type="entry name" value="MurNAc-LAA"/>
    <property type="match status" value="1"/>
</dbReference>
<proteinExistence type="predicted"/>
<evidence type="ECO:0000256" key="2">
    <source>
        <dbReference type="ARBA" id="ARBA00022801"/>
    </source>
</evidence>
<gene>
    <name evidence="6" type="ORF">ACFOY7_07715</name>
</gene>
<feature type="domain" description="SLH" evidence="4">
    <location>
        <begin position="72"/>
        <end position="135"/>
    </location>
</feature>
<dbReference type="Pfam" id="PF00395">
    <property type="entry name" value="SLH"/>
    <property type="match status" value="3"/>
</dbReference>
<dbReference type="PANTHER" id="PTHR30404">
    <property type="entry name" value="N-ACETYLMURAMOYL-L-ALANINE AMIDASE"/>
    <property type="match status" value="1"/>
</dbReference>
<dbReference type="InterPro" id="IPR002508">
    <property type="entry name" value="MurNAc-LAA_cat"/>
</dbReference>
<dbReference type="InterPro" id="IPR003646">
    <property type="entry name" value="SH3-like_bac-type"/>
</dbReference>
<dbReference type="PROSITE" id="PS51272">
    <property type="entry name" value="SLH"/>
    <property type="match status" value="3"/>
</dbReference>
<feature type="domain" description="SLH" evidence="4">
    <location>
        <begin position="136"/>
        <end position="193"/>
    </location>
</feature>
<accession>A0ABV8WV65</accession>